<protein>
    <submittedName>
        <fullName evidence="1">Uncharacterized protein</fullName>
    </submittedName>
</protein>
<accession>A0ABD0L4A6</accession>
<name>A0ABD0L4A6_9CAEN</name>
<feature type="non-terminal residue" evidence="1">
    <location>
        <position position="54"/>
    </location>
</feature>
<comment type="caution">
    <text evidence="1">The sequence shown here is derived from an EMBL/GenBank/DDBJ whole genome shotgun (WGS) entry which is preliminary data.</text>
</comment>
<organism evidence="1 2">
    <name type="scientific">Batillaria attramentaria</name>
    <dbReference type="NCBI Taxonomy" id="370345"/>
    <lineage>
        <taxon>Eukaryota</taxon>
        <taxon>Metazoa</taxon>
        <taxon>Spiralia</taxon>
        <taxon>Lophotrochozoa</taxon>
        <taxon>Mollusca</taxon>
        <taxon>Gastropoda</taxon>
        <taxon>Caenogastropoda</taxon>
        <taxon>Sorbeoconcha</taxon>
        <taxon>Cerithioidea</taxon>
        <taxon>Batillariidae</taxon>
        <taxon>Batillaria</taxon>
    </lineage>
</organism>
<proteinExistence type="predicted"/>
<dbReference type="EMBL" id="JACVVK020000083">
    <property type="protein sequence ID" value="KAK7494399.1"/>
    <property type="molecule type" value="Genomic_DNA"/>
</dbReference>
<dbReference type="Proteomes" id="UP001519460">
    <property type="component" value="Unassembled WGS sequence"/>
</dbReference>
<evidence type="ECO:0000313" key="1">
    <source>
        <dbReference type="EMBL" id="KAK7494399.1"/>
    </source>
</evidence>
<evidence type="ECO:0000313" key="2">
    <source>
        <dbReference type="Proteomes" id="UP001519460"/>
    </source>
</evidence>
<keyword evidence="2" id="KW-1185">Reference proteome</keyword>
<sequence length="54" mass="5557">GKASWAESDRGRWGVSEVGLFILCPAETLGQGLHLSSAGCSVTAHATTCTPLLN</sequence>
<dbReference type="AlphaFoldDB" id="A0ABD0L4A6"/>
<reference evidence="1 2" key="1">
    <citation type="journal article" date="2023" name="Sci. Data">
        <title>Genome assembly of the Korean intertidal mud-creeper Batillaria attramentaria.</title>
        <authorList>
            <person name="Patra A.K."/>
            <person name="Ho P.T."/>
            <person name="Jun S."/>
            <person name="Lee S.J."/>
            <person name="Kim Y."/>
            <person name="Won Y.J."/>
        </authorList>
    </citation>
    <scope>NUCLEOTIDE SEQUENCE [LARGE SCALE GENOMIC DNA]</scope>
    <source>
        <strain evidence="1">Wonlab-2016</strain>
    </source>
</reference>
<gene>
    <name evidence="1" type="ORF">BaRGS_00014291</name>
</gene>
<feature type="non-terminal residue" evidence="1">
    <location>
        <position position="1"/>
    </location>
</feature>